<feature type="region of interest" description="Disordered" evidence="10">
    <location>
        <begin position="140"/>
        <end position="164"/>
    </location>
</feature>
<dbReference type="PANTHER" id="PTHR11843">
    <property type="entry name" value="40S RIBOSOMAL PROTEIN S12"/>
    <property type="match status" value="1"/>
</dbReference>
<dbReference type="GO" id="GO:0042254">
    <property type="term" value="P:ribosome biogenesis"/>
    <property type="evidence" value="ECO:0007669"/>
    <property type="project" value="InterPro"/>
</dbReference>
<dbReference type="HOGENOM" id="CLU_084513_4_0_2"/>
<dbReference type="HAMAP" id="MF_00326">
    <property type="entry name" value="Ribosomal_eL8"/>
    <property type="match status" value="1"/>
</dbReference>
<dbReference type="GO" id="GO:0001682">
    <property type="term" value="P:tRNA 5'-leader removal"/>
    <property type="evidence" value="ECO:0007669"/>
    <property type="project" value="UniProtKB-UniRule"/>
</dbReference>
<evidence type="ECO:0000256" key="6">
    <source>
        <dbReference type="ARBA" id="ARBA00022884"/>
    </source>
</evidence>
<dbReference type="PRINTS" id="PR00884">
    <property type="entry name" value="RIBOSOMALHS6"/>
</dbReference>
<dbReference type="PROSITE" id="PS01082">
    <property type="entry name" value="RIBOSOMAL_L7AE"/>
    <property type="match status" value="1"/>
</dbReference>
<dbReference type="GeneID" id="5709496"/>
<comment type="similarity">
    <text evidence="2 9">Belongs to the eukaryotic ribosomal protein eL8 family.</text>
</comment>
<keyword evidence="8 9" id="KW-0687">Ribonucleoprotein</keyword>
<dbReference type="InterPro" id="IPR029064">
    <property type="entry name" value="Ribosomal_eL30-like_sf"/>
</dbReference>
<evidence type="ECO:0000256" key="10">
    <source>
        <dbReference type="SAM" id="MobiDB-lite"/>
    </source>
</evidence>
<dbReference type="SUPFAM" id="SSF55315">
    <property type="entry name" value="L30e-like"/>
    <property type="match status" value="1"/>
</dbReference>
<dbReference type="EMBL" id="CP000852">
    <property type="protein sequence ID" value="ABW02663.1"/>
    <property type="molecule type" value="Genomic_DNA"/>
</dbReference>
<evidence type="ECO:0000259" key="11">
    <source>
        <dbReference type="Pfam" id="PF01248"/>
    </source>
</evidence>
<dbReference type="eggNOG" id="arCOG01751">
    <property type="taxonomic scope" value="Archaea"/>
</dbReference>
<dbReference type="InterPro" id="IPR004038">
    <property type="entry name" value="Ribosomal_eL8/eL30/eS12/Gad45"/>
</dbReference>
<comment type="subcellular location">
    <subcellularLocation>
        <location evidence="1 9">Cytoplasm</location>
    </subcellularLocation>
</comment>
<comment type="subunit">
    <text evidence="9">Part of the 50S ribosomal subunit. Probably part of the RNase P complex.</text>
</comment>
<dbReference type="PRINTS" id="PR00881">
    <property type="entry name" value="L7ARS6FAMILY"/>
</dbReference>
<dbReference type="InterPro" id="IPR022481">
    <property type="entry name" value="Ribosomal_eL8_arc"/>
</dbReference>
<evidence type="ECO:0000256" key="8">
    <source>
        <dbReference type="ARBA" id="ARBA00023274"/>
    </source>
</evidence>
<evidence type="ECO:0000256" key="5">
    <source>
        <dbReference type="ARBA" id="ARBA00022730"/>
    </source>
</evidence>
<evidence type="ECO:0000256" key="2">
    <source>
        <dbReference type="ARBA" id="ARBA00007337"/>
    </source>
</evidence>
<dbReference type="RefSeq" id="WP_012186882.1">
    <property type="nucleotide sequence ID" value="NC_009954.1"/>
</dbReference>
<keyword evidence="13" id="KW-1185">Reference proteome</keyword>
<organism evidence="12 13">
    <name type="scientific">Caldivirga maquilingensis (strain ATCC 700844 / DSM 13496 / JCM 10307 / IC-167)</name>
    <dbReference type="NCBI Taxonomy" id="397948"/>
    <lineage>
        <taxon>Archaea</taxon>
        <taxon>Thermoproteota</taxon>
        <taxon>Thermoprotei</taxon>
        <taxon>Thermoproteales</taxon>
        <taxon>Thermoproteaceae</taxon>
        <taxon>Caldivirga</taxon>
    </lineage>
</organism>
<dbReference type="GO" id="GO:1990904">
    <property type="term" value="C:ribonucleoprotein complex"/>
    <property type="evidence" value="ECO:0007669"/>
    <property type="project" value="UniProtKB-KW"/>
</dbReference>
<dbReference type="AlphaFoldDB" id="A8MB34"/>
<protein>
    <recommendedName>
        <fullName evidence="9">Large ribosomal subunit protein eL8</fullName>
    </recommendedName>
</protein>
<dbReference type="GO" id="GO:0003735">
    <property type="term" value="F:structural constituent of ribosome"/>
    <property type="evidence" value="ECO:0007669"/>
    <property type="project" value="InterPro"/>
</dbReference>
<dbReference type="Gene3D" id="3.30.1330.30">
    <property type="match status" value="1"/>
</dbReference>
<evidence type="ECO:0000313" key="12">
    <source>
        <dbReference type="EMBL" id="ABW02663.1"/>
    </source>
</evidence>
<keyword evidence="7 9" id="KW-0689">Ribosomal protein</keyword>
<dbReference type="GO" id="GO:0019843">
    <property type="term" value="F:rRNA binding"/>
    <property type="evidence" value="ECO:0007669"/>
    <property type="project" value="UniProtKB-KW"/>
</dbReference>
<dbReference type="GO" id="GO:0005840">
    <property type="term" value="C:ribosome"/>
    <property type="evidence" value="ECO:0007669"/>
    <property type="project" value="UniProtKB-KW"/>
</dbReference>
<dbReference type="GO" id="GO:0005737">
    <property type="term" value="C:cytoplasm"/>
    <property type="evidence" value="ECO:0007669"/>
    <property type="project" value="UniProtKB-SubCell"/>
</dbReference>
<accession>A8MB34</accession>
<evidence type="ECO:0000313" key="13">
    <source>
        <dbReference type="Proteomes" id="UP000001137"/>
    </source>
</evidence>
<dbReference type="InterPro" id="IPR018492">
    <property type="entry name" value="Ribosomal_eL8/Nhp2"/>
</dbReference>
<reference evidence="12 13" key="1">
    <citation type="submission" date="2007-10" db="EMBL/GenBank/DDBJ databases">
        <title>Complete sequence of Caldivirga maquilingensis IC-167.</title>
        <authorList>
            <consortium name="US DOE Joint Genome Institute"/>
            <person name="Copeland A."/>
            <person name="Lucas S."/>
            <person name="Lapidus A."/>
            <person name="Barry K."/>
            <person name="Glavina del Rio T."/>
            <person name="Dalin E."/>
            <person name="Tice H."/>
            <person name="Pitluck S."/>
            <person name="Saunders E."/>
            <person name="Brettin T."/>
            <person name="Bruce D."/>
            <person name="Detter J.C."/>
            <person name="Han C."/>
            <person name="Schmutz J."/>
            <person name="Larimer F."/>
            <person name="Land M."/>
            <person name="Hauser L."/>
            <person name="Kyrpides N."/>
            <person name="Ivanova N."/>
            <person name="Biddle J.F."/>
            <person name="Zhang Z."/>
            <person name="Fitz-Gibbon S.T."/>
            <person name="Lowe T.M."/>
            <person name="Saltikov C."/>
            <person name="House C.H."/>
            <person name="Richardson P."/>
        </authorList>
    </citation>
    <scope>NUCLEOTIDE SEQUENCE [LARGE SCALE GENOMIC DNA]</scope>
    <source>
        <strain evidence="13">ATCC 700844 / DSM 13496 / JCM 10307 / IC-167</strain>
    </source>
</reference>
<dbReference type="GO" id="GO:0006412">
    <property type="term" value="P:translation"/>
    <property type="evidence" value="ECO:0007669"/>
    <property type="project" value="UniProtKB-UniRule"/>
</dbReference>
<name>A8MB34_CALMQ</name>
<keyword evidence="4 9" id="KW-0819">tRNA processing</keyword>
<gene>
    <name evidence="9" type="primary">rpl7ae</name>
    <name evidence="12" type="ordered locus">Cmaq_1846</name>
</gene>
<feature type="domain" description="Ribosomal protein eL8/eL30/eS12/Gadd45" evidence="11">
    <location>
        <begin position="34"/>
        <end position="122"/>
    </location>
</feature>
<keyword evidence="6 9" id="KW-0694">RNA-binding</keyword>
<keyword evidence="5 9" id="KW-0699">rRNA-binding</keyword>
<dbReference type="GO" id="GO:0004526">
    <property type="term" value="F:ribonuclease P activity"/>
    <property type="evidence" value="ECO:0007669"/>
    <property type="project" value="UniProtKB-UniRule"/>
</dbReference>
<dbReference type="Pfam" id="PF01248">
    <property type="entry name" value="Ribosomal_L7Ae"/>
    <property type="match status" value="1"/>
</dbReference>
<evidence type="ECO:0000256" key="3">
    <source>
        <dbReference type="ARBA" id="ARBA00022490"/>
    </source>
</evidence>
<dbReference type="NCBIfam" id="TIGR03677">
    <property type="entry name" value="eL8_ribo"/>
    <property type="match status" value="1"/>
</dbReference>
<dbReference type="STRING" id="397948.Cmaq_1846"/>
<dbReference type="FunFam" id="3.30.1330.30:FF:000020">
    <property type="entry name" value="50S ribosomal protein L7Ae"/>
    <property type="match status" value="1"/>
</dbReference>
<evidence type="ECO:0000256" key="9">
    <source>
        <dbReference type="HAMAP-Rule" id="MF_00326"/>
    </source>
</evidence>
<evidence type="ECO:0000256" key="7">
    <source>
        <dbReference type="ARBA" id="ARBA00022980"/>
    </source>
</evidence>
<keyword evidence="3 9" id="KW-0963">Cytoplasm</keyword>
<dbReference type="KEGG" id="cma:Cmaq_1846"/>
<dbReference type="InterPro" id="IPR004037">
    <property type="entry name" value="Ribosomal_eL8-like_CS"/>
</dbReference>
<dbReference type="SMR" id="A8MB34"/>
<evidence type="ECO:0000256" key="4">
    <source>
        <dbReference type="ARBA" id="ARBA00022694"/>
    </source>
</evidence>
<sequence length="164" mass="18227">MSTIDPRVFYANPPQGKPIYVRFAVPQELAEMTYNVVSMAKQTGVVKRGSNETTKMIERGLAKLVVIAEDVDPPEIVMHLPLLCEEKGIPYIYVPSKERLGKAVGLSSYASAVTIVDPGQATKDLEDLVTKLNDVRVSAGLNPIQLPRTQPQAKPQQRERRERE</sequence>
<evidence type="ECO:0000256" key="1">
    <source>
        <dbReference type="ARBA" id="ARBA00004496"/>
    </source>
</evidence>
<proteinExistence type="inferred from homology"/>
<dbReference type="OrthoDB" id="25810at2157"/>
<dbReference type="Proteomes" id="UP000001137">
    <property type="component" value="Chromosome"/>
</dbReference>
<comment type="function">
    <text evidence="9">Multifunctional RNA-binding protein that recognizes the K-turn motif in ribosomal RNA, the RNA component of RNase P, box H/ACA, box C/D and box C'/D' sRNAs.</text>
</comment>